<gene>
    <name evidence="3" type="ORF">TWF481_004923</name>
</gene>
<name>A0AAV9WKY6_9PEZI</name>
<sequence length="336" mass="38002">MPPVKYWGPGPILFGSGLARSFRLRPLKLLIFLLFLETCMAAPKVSPTFETTITSQPTPAQSNKETDIAEAETLSKVEGANASGQMHAGFEAKTHNIRDRLSPHLFFEGPMKIRCASPEKVLRDGIRPHFRHKQRDPWWSWLIDPSTSDEYKRVRIEHLSADCPHCTCNEKTGQMGVGSFPSPCKTKDIVELCQELFRCFCNVTLREPSVEVFSRLPQRFQNLESLTDAYRRIPLAIRRNNRGFTWNHDIMRQYLGHPPGEASGTVPAEELAEALFHVVQEQPPGPPSGREPGDWPSPDLDPIDLDLGMGLEPEFPPFEHVTGWEFIYGGKTPRFL</sequence>
<evidence type="ECO:0000256" key="1">
    <source>
        <dbReference type="SAM" id="MobiDB-lite"/>
    </source>
</evidence>
<reference evidence="3 4" key="1">
    <citation type="submission" date="2023-08" db="EMBL/GenBank/DDBJ databases">
        <authorList>
            <person name="Palmer J.M."/>
        </authorList>
    </citation>
    <scope>NUCLEOTIDE SEQUENCE [LARGE SCALE GENOMIC DNA]</scope>
    <source>
        <strain evidence="3 4">TWF481</strain>
    </source>
</reference>
<dbReference type="EMBL" id="JAVHJL010000002">
    <property type="protein sequence ID" value="KAK6510207.1"/>
    <property type="molecule type" value="Genomic_DNA"/>
</dbReference>
<keyword evidence="4" id="KW-1185">Reference proteome</keyword>
<evidence type="ECO:0000313" key="4">
    <source>
        <dbReference type="Proteomes" id="UP001370758"/>
    </source>
</evidence>
<evidence type="ECO:0000313" key="3">
    <source>
        <dbReference type="EMBL" id="KAK6510207.1"/>
    </source>
</evidence>
<evidence type="ECO:0000256" key="2">
    <source>
        <dbReference type="SAM" id="SignalP"/>
    </source>
</evidence>
<comment type="caution">
    <text evidence="3">The sequence shown here is derived from an EMBL/GenBank/DDBJ whole genome shotgun (WGS) entry which is preliminary data.</text>
</comment>
<dbReference type="AlphaFoldDB" id="A0AAV9WKY6"/>
<proteinExistence type="predicted"/>
<dbReference type="Proteomes" id="UP001370758">
    <property type="component" value="Unassembled WGS sequence"/>
</dbReference>
<feature type="chain" id="PRO_5043497132" evidence="2">
    <location>
        <begin position="42"/>
        <end position="336"/>
    </location>
</feature>
<feature type="signal peptide" evidence="2">
    <location>
        <begin position="1"/>
        <end position="41"/>
    </location>
</feature>
<accession>A0AAV9WKY6</accession>
<protein>
    <submittedName>
        <fullName evidence="3">Uncharacterized protein</fullName>
    </submittedName>
</protein>
<keyword evidence="2" id="KW-0732">Signal</keyword>
<feature type="region of interest" description="Disordered" evidence="1">
    <location>
        <begin position="280"/>
        <end position="300"/>
    </location>
</feature>
<organism evidence="3 4">
    <name type="scientific">Arthrobotrys musiformis</name>
    <dbReference type="NCBI Taxonomy" id="47236"/>
    <lineage>
        <taxon>Eukaryota</taxon>
        <taxon>Fungi</taxon>
        <taxon>Dikarya</taxon>
        <taxon>Ascomycota</taxon>
        <taxon>Pezizomycotina</taxon>
        <taxon>Orbiliomycetes</taxon>
        <taxon>Orbiliales</taxon>
        <taxon>Orbiliaceae</taxon>
        <taxon>Arthrobotrys</taxon>
    </lineage>
</organism>